<dbReference type="Proteomes" id="UP000031668">
    <property type="component" value="Unassembled WGS sequence"/>
</dbReference>
<dbReference type="InterPro" id="IPR024445">
    <property type="entry name" value="Tnp_ISXO2-like"/>
</dbReference>
<keyword evidence="3" id="KW-1185">Reference proteome</keyword>
<gene>
    <name evidence="2" type="ORF">RF11_12396</name>
</gene>
<comment type="caution">
    <text evidence="2">The sequence shown here is derived from an EMBL/GenBank/DDBJ whole genome shotgun (WGS) entry which is preliminary data.</text>
</comment>
<dbReference type="OMA" id="IYCADEM"/>
<dbReference type="PANTHER" id="PTHR47163">
    <property type="entry name" value="DDE_TNP_IS1595 DOMAIN-CONTAINING PROTEIN"/>
    <property type="match status" value="1"/>
</dbReference>
<evidence type="ECO:0000313" key="3">
    <source>
        <dbReference type="Proteomes" id="UP000031668"/>
    </source>
</evidence>
<sequence length="277" mass="32494">MDYTDLCTLCSNEESAIEFCLEKGLLFSNICIYCADEMYRNKYNSAKTGFIYYCKTCNKRISPCDSTWFLSNKLSFGQNLKFLHLWASDHSILQKVHHLRLSKRVVNQLHCFREICLWKLSSLEGRIGGPGIFIEIDESYFFKRKNHVGRLLGSSWVFGAVERNDISRAIMIIVPDRKRNTLLPIIQNHIEPGYNGLEEAGYTHLTVCHRRNFVNPQNRDAHTQAIENLWRWAKSRVKTTTTDADHKILRMAEFLWRRRYPNAFENIINHIADSYFD</sequence>
<evidence type="ECO:0000313" key="2">
    <source>
        <dbReference type="EMBL" id="KII63070.1"/>
    </source>
</evidence>
<dbReference type="AlphaFoldDB" id="A0A0C2M7V9"/>
<reference evidence="2 3" key="1">
    <citation type="journal article" date="2014" name="Genome Biol. Evol.">
        <title>The genome of the myxosporean Thelohanellus kitauei shows adaptations to nutrient acquisition within its fish host.</title>
        <authorList>
            <person name="Yang Y."/>
            <person name="Xiong J."/>
            <person name="Zhou Z."/>
            <person name="Huo F."/>
            <person name="Miao W."/>
            <person name="Ran C."/>
            <person name="Liu Y."/>
            <person name="Zhang J."/>
            <person name="Feng J."/>
            <person name="Wang M."/>
            <person name="Wang M."/>
            <person name="Wang L."/>
            <person name="Yao B."/>
        </authorList>
    </citation>
    <scope>NUCLEOTIDE SEQUENCE [LARGE SCALE GENOMIC DNA]</scope>
    <source>
        <strain evidence="2">Wuqing</strain>
    </source>
</reference>
<feature type="domain" description="ISXO2-like transposase" evidence="1">
    <location>
        <begin position="126"/>
        <end position="259"/>
    </location>
</feature>
<dbReference type="OrthoDB" id="424490at2759"/>
<dbReference type="PANTHER" id="PTHR47163:SF2">
    <property type="entry name" value="SI:DKEY-17M8.2"/>
    <property type="match status" value="1"/>
</dbReference>
<dbReference type="EMBL" id="JWZT01004779">
    <property type="protein sequence ID" value="KII63070.1"/>
    <property type="molecule type" value="Genomic_DNA"/>
</dbReference>
<dbReference type="InterPro" id="IPR053164">
    <property type="entry name" value="IS1016-like_transposase"/>
</dbReference>
<proteinExistence type="predicted"/>
<evidence type="ECO:0000259" key="1">
    <source>
        <dbReference type="SMART" id="SM01126"/>
    </source>
</evidence>
<dbReference type="Pfam" id="PF12762">
    <property type="entry name" value="DDE_Tnp_IS1595"/>
    <property type="match status" value="1"/>
</dbReference>
<protein>
    <recommendedName>
        <fullName evidence="1">ISXO2-like transposase domain-containing protein</fullName>
    </recommendedName>
</protein>
<organism evidence="2 3">
    <name type="scientific">Thelohanellus kitauei</name>
    <name type="common">Myxosporean</name>
    <dbReference type="NCBI Taxonomy" id="669202"/>
    <lineage>
        <taxon>Eukaryota</taxon>
        <taxon>Metazoa</taxon>
        <taxon>Cnidaria</taxon>
        <taxon>Myxozoa</taxon>
        <taxon>Myxosporea</taxon>
        <taxon>Bivalvulida</taxon>
        <taxon>Platysporina</taxon>
        <taxon>Myxobolidae</taxon>
        <taxon>Thelohanellus</taxon>
    </lineage>
</organism>
<accession>A0A0C2M7V9</accession>
<dbReference type="SMART" id="SM01126">
    <property type="entry name" value="DDE_Tnp_IS1595"/>
    <property type="match status" value="1"/>
</dbReference>
<name>A0A0C2M7V9_THEKT</name>